<keyword evidence="1" id="KW-0732">Signal</keyword>
<keyword evidence="3" id="KW-1185">Reference proteome</keyword>
<feature type="signal peptide" evidence="1">
    <location>
        <begin position="1"/>
        <end position="19"/>
    </location>
</feature>
<reference evidence="2 3" key="1">
    <citation type="submission" date="2021-05" db="EMBL/GenBank/DDBJ databases">
        <title>Aequorivita echinoideorum JCM 30378 genome.</title>
        <authorList>
            <person name="Zhang H."/>
            <person name="Li C."/>
        </authorList>
    </citation>
    <scope>NUCLEOTIDE SEQUENCE [LARGE SCALE GENOMIC DNA]</scope>
    <source>
        <strain evidence="2 3">JCM30378</strain>
    </source>
</reference>
<dbReference type="Proteomes" id="UP001297092">
    <property type="component" value="Unassembled WGS sequence"/>
</dbReference>
<dbReference type="RefSeq" id="WP_214114475.1">
    <property type="nucleotide sequence ID" value="NZ_JAHCTB010000006.1"/>
</dbReference>
<dbReference type="Pfam" id="PF13715">
    <property type="entry name" value="CarbopepD_reg_2"/>
    <property type="match status" value="1"/>
</dbReference>
<dbReference type="SUPFAM" id="SSF49464">
    <property type="entry name" value="Carboxypeptidase regulatory domain-like"/>
    <property type="match status" value="1"/>
</dbReference>
<name>A0ABS5S7F5_9FLAO</name>
<protein>
    <submittedName>
        <fullName evidence="2">Carboxypeptidase-like regulatory domain-containing protein</fullName>
    </submittedName>
</protein>
<sequence>MMKKLLVLFAFTLSATLFAQDVERTKIAGKITAQENDDLEGITIYNQSSQKGTITDATGTFEIEVAENDRLYVTALQYQSFTILVDAGVVDKKRINIYLNPSVNQLEEVIVRPYDLSGNVRADVQKIPTYSIGQNWDLSYENLEYGYQFEPDAQTKIAGNAAEEALHGNSIQNGANILGILGGVAGLLFPNREVSETQARESSTAISTNLQQRFSRAFVAANFQIPEEKAVDFLYFAQENGLNQDLLRSNNEMQLMEFLREKSIEYKTRGE</sequence>
<dbReference type="EMBL" id="JAHCTB010000006">
    <property type="protein sequence ID" value="MBT0609114.1"/>
    <property type="molecule type" value="Genomic_DNA"/>
</dbReference>
<feature type="chain" id="PRO_5047527123" evidence="1">
    <location>
        <begin position="20"/>
        <end position="271"/>
    </location>
</feature>
<evidence type="ECO:0000313" key="3">
    <source>
        <dbReference type="Proteomes" id="UP001297092"/>
    </source>
</evidence>
<organism evidence="2 3">
    <name type="scientific">Aequorivita echinoideorum</name>
    <dbReference type="NCBI Taxonomy" id="1549647"/>
    <lineage>
        <taxon>Bacteria</taxon>
        <taxon>Pseudomonadati</taxon>
        <taxon>Bacteroidota</taxon>
        <taxon>Flavobacteriia</taxon>
        <taxon>Flavobacteriales</taxon>
        <taxon>Flavobacteriaceae</taxon>
        <taxon>Aequorivita</taxon>
    </lineage>
</organism>
<accession>A0ABS5S7F5</accession>
<comment type="caution">
    <text evidence="2">The sequence shown here is derived from an EMBL/GenBank/DDBJ whole genome shotgun (WGS) entry which is preliminary data.</text>
</comment>
<dbReference type="InterPro" id="IPR008969">
    <property type="entry name" value="CarboxyPept-like_regulatory"/>
</dbReference>
<gene>
    <name evidence="2" type="ORF">KIV10_13075</name>
</gene>
<evidence type="ECO:0000313" key="2">
    <source>
        <dbReference type="EMBL" id="MBT0609114.1"/>
    </source>
</evidence>
<evidence type="ECO:0000256" key="1">
    <source>
        <dbReference type="SAM" id="SignalP"/>
    </source>
</evidence>
<proteinExistence type="predicted"/>